<evidence type="ECO:0008006" key="4">
    <source>
        <dbReference type="Google" id="ProtNLM"/>
    </source>
</evidence>
<proteinExistence type="predicted"/>
<gene>
    <name evidence="2" type="ORF">AAU01_23290</name>
</gene>
<accession>A0A4Y3NC98</accession>
<protein>
    <recommendedName>
        <fullName evidence="4">Asp23/Gls24 family envelope stress response protein</fullName>
    </recommendedName>
</protein>
<dbReference type="EMBL" id="BJMD01000013">
    <property type="protein sequence ID" value="GEB19574.1"/>
    <property type="molecule type" value="Genomic_DNA"/>
</dbReference>
<dbReference type="AlphaFoldDB" id="A0A4Y3NC98"/>
<name>A0A4Y3NC98_PAEAU</name>
<sequence length="218" mass="22960">MNTPGDALECGHSLAELSTYVDTGQIADPVHLQSCPECQAGLASLRSLSQFGSELLSSDLADAGSGHDDWMQSILDNLRLELRPGRSIPLTAGDPRDSLWETEGSISALIRSVVDAFPGTAAGKCRLHGDITTAGAGICVEVEIAVVYGHPMEERAAELRRQLSETLAFQTELTIESINITVTDVLEPPPPTSAGPGKAGTTPAAFTTPAPIDREDQP</sequence>
<evidence type="ECO:0000256" key="1">
    <source>
        <dbReference type="SAM" id="MobiDB-lite"/>
    </source>
</evidence>
<dbReference type="Proteomes" id="UP000317715">
    <property type="component" value="Unassembled WGS sequence"/>
</dbReference>
<evidence type="ECO:0000313" key="3">
    <source>
        <dbReference type="Proteomes" id="UP000317715"/>
    </source>
</evidence>
<keyword evidence="3" id="KW-1185">Reference proteome</keyword>
<feature type="region of interest" description="Disordered" evidence="1">
    <location>
        <begin position="184"/>
        <end position="218"/>
    </location>
</feature>
<reference evidence="2 3" key="1">
    <citation type="submission" date="2019-06" db="EMBL/GenBank/DDBJ databases">
        <title>Whole genome shotgun sequence of Paenarthrobacter aurescens NBRC 12136.</title>
        <authorList>
            <person name="Hosoyama A."/>
            <person name="Uohara A."/>
            <person name="Ohji S."/>
            <person name="Ichikawa N."/>
        </authorList>
    </citation>
    <scope>NUCLEOTIDE SEQUENCE [LARGE SCALE GENOMIC DNA]</scope>
    <source>
        <strain evidence="2 3">NBRC 12136</strain>
    </source>
</reference>
<organism evidence="2 3">
    <name type="scientific">Paenarthrobacter aurescens</name>
    <name type="common">Arthrobacter aurescens</name>
    <dbReference type="NCBI Taxonomy" id="43663"/>
    <lineage>
        <taxon>Bacteria</taxon>
        <taxon>Bacillati</taxon>
        <taxon>Actinomycetota</taxon>
        <taxon>Actinomycetes</taxon>
        <taxon>Micrococcales</taxon>
        <taxon>Micrococcaceae</taxon>
        <taxon>Paenarthrobacter</taxon>
    </lineage>
</organism>
<feature type="compositionally biased region" description="Low complexity" evidence="1">
    <location>
        <begin position="194"/>
        <end position="211"/>
    </location>
</feature>
<comment type="caution">
    <text evidence="2">The sequence shown here is derived from an EMBL/GenBank/DDBJ whole genome shotgun (WGS) entry which is preliminary data.</text>
</comment>
<evidence type="ECO:0000313" key="2">
    <source>
        <dbReference type="EMBL" id="GEB19574.1"/>
    </source>
</evidence>